<evidence type="ECO:0000256" key="6">
    <source>
        <dbReference type="ARBA" id="ARBA00023136"/>
    </source>
</evidence>
<comment type="subcellular location">
    <subcellularLocation>
        <location evidence="1">Mitochondrion inner membrane</location>
    </subcellularLocation>
</comment>
<dbReference type="Pfam" id="PF02937">
    <property type="entry name" value="COX6C"/>
    <property type="match status" value="1"/>
</dbReference>
<protein>
    <submittedName>
        <fullName evidence="7">Uncharacterized protein</fullName>
    </submittedName>
</protein>
<dbReference type="AlphaFoldDB" id="A0A8D2KVI9"/>
<dbReference type="SUPFAM" id="SSF81415">
    <property type="entry name" value="Mitochondrial cytochrome c oxidase subunit VIc"/>
    <property type="match status" value="1"/>
</dbReference>
<reference evidence="7" key="2">
    <citation type="submission" date="2025-09" db="UniProtKB">
        <authorList>
            <consortium name="Ensembl"/>
        </authorList>
    </citation>
    <scope>IDENTIFICATION</scope>
</reference>
<name>A0A8D2KVI9_VARKO</name>
<reference evidence="7" key="1">
    <citation type="submission" date="2025-08" db="UniProtKB">
        <authorList>
            <consortium name="Ensembl"/>
        </authorList>
    </citation>
    <scope>IDENTIFICATION</scope>
</reference>
<keyword evidence="2" id="KW-0812">Transmembrane</keyword>
<keyword evidence="5" id="KW-0496">Mitochondrion</keyword>
<evidence type="ECO:0000256" key="1">
    <source>
        <dbReference type="ARBA" id="ARBA00004273"/>
    </source>
</evidence>
<dbReference type="InterPro" id="IPR037169">
    <property type="entry name" value="Cytochrome_c_oxidase_VIc_sf"/>
</dbReference>
<organism evidence="7 8">
    <name type="scientific">Varanus komodoensis</name>
    <name type="common">Komodo dragon</name>
    <dbReference type="NCBI Taxonomy" id="61221"/>
    <lineage>
        <taxon>Eukaryota</taxon>
        <taxon>Metazoa</taxon>
        <taxon>Chordata</taxon>
        <taxon>Craniata</taxon>
        <taxon>Vertebrata</taxon>
        <taxon>Euteleostomi</taxon>
        <taxon>Lepidosauria</taxon>
        <taxon>Squamata</taxon>
        <taxon>Bifurcata</taxon>
        <taxon>Unidentata</taxon>
        <taxon>Episquamata</taxon>
        <taxon>Toxicofera</taxon>
        <taxon>Anguimorpha</taxon>
        <taxon>Paleoanguimorpha</taxon>
        <taxon>Varanoidea</taxon>
        <taxon>Varanidae</taxon>
        <taxon>Varanus</taxon>
    </lineage>
</organism>
<evidence type="ECO:0000313" key="7">
    <source>
        <dbReference type="Ensembl" id="ENSVKKP00000010320.1"/>
    </source>
</evidence>
<keyword evidence="3" id="KW-0999">Mitochondrion inner membrane</keyword>
<evidence type="ECO:0000256" key="2">
    <source>
        <dbReference type="ARBA" id="ARBA00022692"/>
    </source>
</evidence>
<keyword evidence="6" id="KW-0472">Membrane</keyword>
<dbReference type="Proteomes" id="UP000694545">
    <property type="component" value="Unplaced"/>
</dbReference>
<dbReference type="Ensembl" id="ENSVKKT00000010572.1">
    <property type="protein sequence ID" value="ENSVKKP00000010320.1"/>
    <property type="gene ID" value="ENSVKKG00000007256.1"/>
</dbReference>
<keyword evidence="8" id="KW-1185">Reference proteome</keyword>
<evidence type="ECO:0000256" key="4">
    <source>
        <dbReference type="ARBA" id="ARBA00022989"/>
    </source>
</evidence>
<sequence>VQSELLCSSDQLRGLLARSLTKHMVRQLPSAGTCSYRAYAAFCKNYDATRDFEAMEEAGVLESTQIG</sequence>
<evidence type="ECO:0000313" key="8">
    <source>
        <dbReference type="Proteomes" id="UP000694545"/>
    </source>
</evidence>
<proteinExistence type="predicted"/>
<evidence type="ECO:0000256" key="3">
    <source>
        <dbReference type="ARBA" id="ARBA00022792"/>
    </source>
</evidence>
<dbReference type="Gene3D" id="4.10.93.10">
    <property type="entry name" value="Mitochondrial cytochrome c oxidase subunit VIc/VIIs"/>
    <property type="match status" value="1"/>
</dbReference>
<keyword evidence="4" id="KW-1133">Transmembrane helix</keyword>
<accession>A0A8D2KVI9</accession>
<dbReference type="InterPro" id="IPR034884">
    <property type="entry name" value="Cytochrome_c_oxidase_VIc/VIIs"/>
</dbReference>
<dbReference type="GO" id="GO:0005743">
    <property type="term" value="C:mitochondrial inner membrane"/>
    <property type="evidence" value="ECO:0007669"/>
    <property type="project" value="UniProtKB-SubCell"/>
</dbReference>
<evidence type="ECO:0000256" key="5">
    <source>
        <dbReference type="ARBA" id="ARBA00023128"/>
    </source>
</evidence>